<dbReference type="EMBL" id="FWFU01000002">
    <property type="protein sequence ID" value="SLN37253.1"/>
    <property type="molecule type" value="Genomic_DNA"/>
</dbReference>
<reference evidence="2 3" key="1">
    <citation type="submission" date="2017-03" db="EMBL/GenBank/DDBJ databases">
        <authorList>
            <person name="Afonso C.L."/>
            <person name="Miller P.J."/>
            <person name="Scott M.A."/>
            <person name="Spackman E."/>
            <person name="Goraichik I."/>
            <person name="Dimitrov K.M."/>
            <person name="Suarez D.L."/>
            <person name="Swayne D.E."/>
        </authorList>
    </citation>
    <scope>NUCLEOTIDE SEQUENCE [LARGE SCALE GENOMIC DNA]</scope>
    <source>
        <strain evidence="2 3">CECT 8110</strain>
    </source>
</reference>
<sequence>MELLIGLICGAIGGNIAGGLLRNVNLGLFGNALAGVIGAGLAEKTLSVLGDDGLSSALGGGDAGVLWTHAATGAVGGAAVLLALGSIRNMLVK</sequence>
<evidence type="ECO:0000313" key="3">
    <source>
        <dbReference type="Proteomes" id="UP000193207"/>
    </source>
</evidence>
<feature type="transmembrane region" description="Helical" evidence="1">
    <location>
        <begin position="66"/>
        <end position="87"/>
    </location>
</feature>
<accession>A0A1X6Z1L4</accession>
<evidence type="ECO:0000313" key="2">
    <source>
        <dbReference type="EMBL" id="SLN37253.1"/>
    </source>
</evidence>
<organism evidence="2 3">
    <name type="scientific">Roseovarius halotolerans</name>
    <dbReference type="NCBI Taxonomy" id="505353"/>
    <lineage>
        <taxon>Bacteria</taxon>
        <taxon>Pseudomonadati</taxon>
        <taxon>Pseudomonadota</taxon>
        <taxon>Alphaproteobacteria</taxon>
        <taxon>Rhodobacterales</taxon>
        <taxon>Roseobacteraceae</taxon>
        <taxon>Roseovarius</taxon>
    </lineage>
</organism>
<proteinExistence type="predicted"/>
<keyword evidence="3" id="KW-1185">Reference proteome</keyword>
<name>A0A1X6Z1L4_9RHOB</name>
<dbReference type="AlphaFoldDB" id="A0A1X6Z1L4"/>
<evidence type="ECO:0000256" key="1">
    <source>
        <dbReference type="SAM" id="Phobius"/>
    </source>
</evidence>
<keyword evidence="1" id="KW-0812">Transmembrane</keyword>
<dbReference type="RefSeq" id="WP_085817512.1">
    <property type="nucleotide sequence ID" value="NZ_FWFU01000002.1"/>
</dbReference>
<dbReference type="Proteomes" id="UP000193207">
    <property type="component" value="Unassembled WGS sequence"/>
</dbReference>
<protein>
    <recommendedName>
        <fullName evidence="4">Transglycosylase associated protein</fullName>
    </recommendedName>
</protein>
<keyword evidence="1" id="KW-0472">Membrane</keyword>
<gene>
    <name evidence="2" type="ORF">ROH8110_01925</name>
</gene>
<keyword evidence="1" id="KW-1133">Transmembrane helix</keyword>
<evidence type="ECO:0008006" key="4">
    <source>
        <dbReference type="Google" id="ProtNLM"/>
    </source>
</evidence>